<proteinExistence type="predicted"/>
<accession>A0ABQ5U428</accession>
<comment type="caution">
    <text evidence="2">The sequence shown here is derived from an EMBL/GenBank/DDBJ whole genome shotgun (WGS) entry which is preliminary data.</text>
</comment>
<gene>
    <name evidence="2" type="ORF">GCM10007924_18140</name>
</gene>
<dbReference type="PROSITE" id="PS51257">
    <property type="entry name" value="PROKAR_LIPOPROTEIN"/>
    <property type="match status" value="1"/>
</dbReference>
<evidence type="ECO:0000259" key="1">
    <source>
        <dbReference type="Pfam" id="PF03886"/>
    </source>
</evidence>
<dbReference type="SUPFAM" id="SSF159594">
    <property type="entry name" value="XCC0632-like"/>
    <property type="match status" value="1"/>
</dbReference>
<dbReference type="Gene3D" id="3.40.50.10610">
    <property type="entry name" value="ABC-type transport auxiliary lipoprotein component"/>
    <property type="match status" value="1"/>
</dbReference>
<dbReference type="RefSeq" id="WP_169560743.1">
    <property type="nucleotide sequence ID" value="NZ_BSNF01000006.1"/>
</dbReference>
<reference evidence="2" key="1">
    <citation type="journal article" date="2014" name="Int. J. Syst. Evol. Microbiol.">
        <title>Complete genome of a new Firmicutes species belonging to the dominant human colonic microbiota ('Ruminococcus bicirculans') reveals two chromosomes and a selective capacity to utilize plant glucans.</title>
        <authorList>
            <consortium name="NISC Comparative Sequencing Program"/>
            <person name="Wegmann U."/>
            <person name="Louis P."/>
            <person name="Goesmann A."/>
            <person name="Henrissat B."/>
            <person name="Duncan S.H."/>
            <person name="Flint H.J."/>
        </authorList>
    </citation>
    <scope>NUCLEOTIDE SEQUENCE</scope>
    <source>
        <strain evidence="2">NBRC 103408</strain>
    </source>
</reference>
<dbReference type="InterPro" id="IPR005586">
    <property type="entry name" value="ABC_trans_aux"/>
</dbReference>
<evidence type="ECO:0000313" key="3">
    <source>
        <dbReference type="Proteomes" id="UP001161409"/>
    </source>
</evidence>
<evidence type="ECO:0000313" key="2">
    <source>
        <dbReference type="EMBL" id="GLQ06593.1"/>
    </source>
</evidence>
<dbReference type="Proteomes" id="UP001161409">
    <property type="component" value="Unassembled WGS sequence"/>
</dbReference>
<reference evidence="2" key="2">
    <citation type="submission" date="2023-01" db="EMBL/GenBank/DDBJ databases">
        <title>Draft genome sequence of Sneathiella chinensis strain NBRC 103408.</title>
        <authorList>
            <person name="Sun Q."/>
            <person name="Mori K."/>
        </authorList>
    </citation>
    <scope>NUCLEOTIDE SEQUENCE</scope>
    <source>
        <strain evidence="2">NBRC 103408</strain>
    </source>
</reference>
<dbReference type="EMBL" id="BSNF01000006">
    <property type="protein sequence ID" value="GLQ06593.1"/>
    <property type="molecule type" value="Genomic_DNA"/>
</dbReference>
<sequence length="216" mass="23059">MNSQARIHGIRAVKKVSLVALTSLVLAGCSVIGQSEPTRFYTLTQALSPAEGTERYDIPAPVYVGIGPVEIPGYADRPQIVTEGEAAVLKVADFHHWAEPVAENIERLLVANIAALTRSRQVFPYPARFNPDSKSLQASVEITEMTQQANGAVILTASWNVKRTLSNTLLVRESGAYQGTAPAGDYAAYAQTLGTLIGSLSRDMARSIASAAEMGT</sequence>
<dbReference type="Pfam" id="PF03886">
    <property type="entry name" value="ABC_trans_aux"/>
    <property type="match status" value="1"/>
</dbReference>
<protein>
    <recommendedName>
        <fullName evidence="1">ABC-type transport auxiliary lipoprotein component domain-containing protein</fullName>
    </recommendedName>
</protein>
<organism evidence="2 3">
    <name type="scientific">Sneathiella chinensis</name>
    <dbReference type="NCBI Taxonomy" id="349750"/>
    <lineage>
        <taxon>Bacteria</taxon>
        <taxon>Pseudomonadati</taxon>
        <taxon>Pseudomonadota</taxon>
        <taxon>Alphaproteobacteria</taxon>
        <taxon>Sneathiellales</taxon>
        <taxon>Sneathiellaceae</taxon>
        <taxon>Sneathiella</taxon>
    </lineage>
</organism>
<keyword evidence="3" id="KW-1185">Reference proteome</keyword>
<name>A0ABQ5U428_9PROT</name>
<feature type="domain" description="ABC-type transport auxiliary lipoprotein component" evidence="1">
    <location>
        <begin position="41"/>
        <end position="205"/>
    </location>
</feature>